<feature type="region of interest" description="Disordered" evidence="1">
    <location>
        <begin position="139"/>
        <end position="169"/>
    </location>
</feature>
<gene>
    <name evidence="2" type="ORF">PFTANZ_00277</name>
</gene>
<organism evidence="2 3">
    <name type="scientific">Plasmodium falciparum Tanzania</name>
    <name type="common">2000708</name>
    <dbReference type="NCBI Taxonomy" id="1036725"/>
    <lineage>
        <taxon>Eukaryota</taxon>
        <taxon>Sar</taxon>
        <taxon>Alveolata</taxon>
        <taxon>Apicomplexa</taxon>
        <taxon>Aconoidasida</taxon>
        <taxon>Haemosporida</taxon>
        <taxon>Plasmodiidae</taxon>
        <taxon>Plasmodium</taxon>
        <taxon>Plasmodium (Laverania)</taxon>
    </lineage>
</organism>
<dbReference type="EMBL" id="KI926278">
    <property type="protein sequence ID" value="ETW38933.1"/>
    <property type="molecule type" value="Genomic_DNA"/>
</dbReference>
<evidence type="ECO:0000313" key="3">
    <source>
        <dbReference type="Proteomes" id="UP000030708"/>
    </source>
</evidence>
<proteinExistence type="predicted"/>
<dbReference type="GO" id="GO:0003690">
    <property type="term" value="F:double-stranded DNA binding"/>
    <property type="evidence" value="ECO:0007669"/>
    <property type="project" value="TreeGrafter"/>
</dbReference>
<accession>A0A024WEG0</accession>
<evidence type="ECO:0000313" key="2">
    <source>
        <dbReference type="EMBL" id="ETW38933.1"/>
    </source>
</evidence>
<dbReference type="GO" id="GO:0036297">
    <property type="term" value="P:interstrand cross-link repair"/>
    <property type="evidence" value="ECO:0007669"/>
    <property type="project" value="TreeGrafter"/>
</dbReference>
<dbReference type="InterPro" id="IPR052003">
    <property type="entry name" value="HR_DNA-Binding_Protein"/>
</dbReference>
<dbReference type="Proteomes" id="UP000030708">
    <property type="component" value="Unassembled WGS sequence"/>
</dbReference>
<dbReference type="PANTHER" id="PTHR15361:SF5">
    <property type="entry name" value="C3H1-TYPE DOMAIN-CONTAINING PROTEIN"/>
    <property type="match status" value="1"/>
</dbReference>
<reference evidence="2 3" key="1">
    <citation type="submission" date="2013-02" db="EMBL/GenBank/DDBJ databases">
        <title>The Genome Annotation of Plasmodium falciparum Tanzania (2000708).</title>
        <authorList>
            <consortium name="The Broad Institute Genome Sequencing Platform"/>
            <consortium name="The Broad Institute Genome Sequencing Center for Infectious Disease"/>
            <person name="Neafsey D."/>
            <person name="Hoffman S."/>
            <person name="Volkman S."/>
            <person name="Rosenthal P."/>
            <person name="Walker B."/>
            <person name="Young S.K."/>
            <person name="Zeng Q."/>
            <person name="Gargeya S."/>
            <person name="Fitzgerald M."/>
            <person name="Haas B."/>
            <person name="Abouelleil A."/>
            <person name="Allen A.W."/>
            <person name="Alvarado L."/>
            <person name="Arachchi H.M."/>
            <person name="Berlin A.M."/>
            <person name="Chapman S.B."/>
            <person name="Gainer-Dewar J."/>
            <person name="Goldberg J."/>
            <person name="Griggs A."/>
            <person name="Gujja S."/>
            <person name="Hansen M."/>
            <person name="Howarth C."/>
            <person name="Imamovic A."/>
            <person name="Ireland A."/>
            <person name="Larimer J."/>
            <person name="McCowan C."/>
            <person name="Murphy C."/>
            <person name="Pearson M."/>
            <person name="Poon T.W."/>
            <person name="Priest M."/>
            <person name="Roberts A."/>
            <person name="Saif S."/>
            <person name="Shea T."/>
            <person name="Sisk P."/>
            <person name="Sykes S."/>
            <person name="Wortman J."/>
            <person name="Nusbaum C."/>
            <person name="Birren B."/>
        </authorList>
    </citation>
    <scope>NUCLEOTIDE SEQUENCE [LARGE SCALE GENOMIC DNA]</scope>
    <source>
        <strain evidence="3">Tanzania (2000708)</strain>
    </source>
</reference>
<dbReference type="GO" id="GO:0000724">
    <property type="term" value="P:double-strand break repair via homologous recombination"/>
    <property type="evidence" value="ECO:0007669"/>
    <property type="project" value="TreeGrafter"/>
</dbReference>
<dbReference type="PANTHER" id="PTHR15361">
    <property type="entry name" value="RAD51/NUKS-INTERACTING PROTEIN"/>
    <property type="match status" value="1"/>
</dbReference>
<protein>
    <submittedName>
        <fullName evidence="2">Uncharacterized protein</fullName>
    </submittedName>
</protein>
<evidence type="ECO:0000256" key="1">
    <source>
        <dbReference type="SAM" id="MobiDB-lite"/>
    </source>
</evidence>
<reference evidence="2 3" key="2">
    <citation type="submission" date="2013-02" db="EMBL/GenBank/DDBJ databases">
        <title>The Genome Sequence of Plasmodium falciparum Tanzania (2000708).</title>
        <authorList>
            <consortium name="The Broad Institute Genome Sequencing Platform"/>
            <consortium name="The Broad Institute Genome Sequencing Center for Infectious Disease"/>
            <person name="Neafsey D."/>
            <person name="Cheeseman I."/>
            <person name="Volkman S."/>
            <person name="Adams J."/>
            <person name="Walker B."/>
            <person name="Young S.K."/>
            <person name="Zeng Q."/>
            <person name="Gargeya S."/>
            <person name="Fitzgerald M."/>
            <person name="Haas B."/>
            <person name="Abouelleil A."/>
            <person name="Alvarado L."/>
            <person name="Arachchi H.M."/>
            <person name="Berlin A.M."/>
            <person name="Chapman S.B."/>
            <person name="Dewar J."/>
            <person name="Goldberg J."/>
            <person name="Griggs A."/>
            <person name="Gujja S."/>
            <person name="Hansen M."/>
            <person name="Howarth C."/>
            <person name="Imamovic A."/>
            <person name="Larimer J."/>
            <person name="McCowan C."/>
            <person name="Murphy C."/>
            <person name="Neiman D."/>
            <person name="Pearson M."/>
            <person name="Priest M."/>
            <person name="Roberts A."/>
            <person name="Saif S."/>
            <person name="Shea T."/>
            <person name="Sisk P."/>
            <person name="Sykes S."/>
            <person name="Wortman J."/>
            <person name="Nusbaum C."/>
            <person name="Birren B."/>
        </authorList>
    </citation>
    <scope>NUCLEOTIDE SEQUENCE [LARGE SCALE GENOMIC DNA]</scope>
    <source>
        <strain evidence="3">Tanzania (2000708)</strain>
    </source>
</reference>
<dbReference type="AlphaFoldDB" id="A0A024WEG0"/>
<feature type="non-terminal residue" evidence="2">
    <location>
        <position position="169"/>
    </location>
</feature>
<sequence>MVLEIPIPQFVGSMCNVGTSEGEHEQKLDESKNIYTKEYNNDEKFLKSHINCQDDTQKISSLVIHIGICLKGEYHDESILKWTCEQIHREWMKIMLKLFYNILYDTTYNVIGKLFKEYKNIKEILNDQSSDFLDMYKSDKKKKKKKKELDDVEKEGQPKMGVGNDDNIN</sequence>
<name>A0A024WEG0_PLAFA</name>
<dbReference type="GO" id="GO:0003697">
    <property type="term" value="F:single-stranded DNA binding"/>
    <property type="evidence" value="ECO:0007669"/>
    <property type="project" value="TreeGrafter"/>
</dbReference>